<gene>
    <name evidence="3" type="ORF">SAMN03080610_00997</name>
</gene>
<dbReference type="SUPFAM" id="SSF50692">
    <property type="entry name" value="ADC-like"/>
    <property type="match status" value="1"/>
</dbReference>
<proteinExistence type="predicted"/>
<dbReference type="PANTHER" id="PTHR42783:SF3">
    <property type="entry name" value="GLUTAMATE SYNTHASE [NADPH] SMALL CHAIN-RELATED"/>
    <property type="match status" value="1"/>
</dbReference>
<dbReference type="OrthoDB" id="9779457at2"/>
<dbReference type="AlphaFoldDB" id="A0A1G5MU62"/>
<evidence type="ECO:0000313" key="4">
    <source>
        <dbReference type="Proteomes" id="UP000199347"/>
    </source>
</evidence>
<dbReference type="CDD" id="cd02784">
    <property type="entry name" value="MopB_CT_PHLH"/>
    <property type="match status" value="1"/>
</dbReference>
<feature type="signal peptide" evidence="1">
    <location>
        <begin position="1"/>
        <end position="23"/>
    </location>
</feature>
<protein>
    <submittedName>
        <fullName evidence="3">Prokaryotic molybdopterin-containing oxidoreductase family, iron-sulfur binding subunit</fullName>
    </submittedName>
</protein>
<dbReference type="PROSITE" id="PS51379">
    <property type="entry name" value="4FE4S_FER_2"/>
    <property type="match status" value="2"/>
</dbReference>
<feature type="domain" description="4Fe-4S ferredoxin-type" evidence="2">
    <location>
        <begin position="750"/>
        <end position="781"/>
    </location>
</feature>
<dbReference type="PANTHER" id="PTHR42783">
    <property type="entry name" value="GLUTAMATE SYNTHASE [NADPH] SMALL CHAIN"/>
    <property type="match status" value="1"/>
</dbReference>
<dbReference type="Proteomes" id="UP000199347">
    <property type="component" value="Unassembled WGS sequence"/>
</dbReference>
<keyword evidence="4" id="KW-1185">Reference proteome</keyword>
<evidence type="ECO:0000256" key="1">
    <source>
        <dbReference type="SAM" id="SignalP"/>
    </source>
</evidence>
<dbReference type="Pfam" id="PF13247">
    <property type="entry name" value="Fer4_11"/>
    <property type="match status" value="1"/>
</dbReference>
<dbReference type="InterPro" id="IPR009010">
    <property type="entry name" value="Asp_de-COase-like_dom_sf"/>
</dbReference>
<dbReference type="PROSITE" id="PS51318">
    <property type="entry name" value="TAT"/>
    <property type="match status" value="1"/>
</dbReference>
<reference evidence="3 4" key="1">
    <citation type="submission" date="2016-10" db="EMBL/GenBank/DDBJ databases">
        <authorList>
            <person name="de Groot N.N."/>
        </authorList>
    </citation>
    <scope>NUCLEOTIDE SEQUENCE [LARGE SCALE GENOMIC DNA]</scope>
    <source>
        <strain evidence="3 4">DSM 2698</strain>
    </source>
</reference>
<dbReference type="STRING" id="1120955.SAMN03080610_00997"/>
<accession>A0A1G5MU62</accession>
<dbReference type="Gene3D" id="3.30.70.20">
    <property type="match status" value="2"/>
</dbReference>
<dbReference type="Gene3D" id="3.40.50.740">
    <property type="match status" value="1"/>
</dbReference>
<name>A0A1G5MU62_AFIMA</name>
<organism evidence="3 4">
    <name type="scientific">Afifella marina DSM 2698</name>
    <dbReference type="NCBI Taxonomy" id="1120955"/>
    <lineage>
        <taxon>Bacteria</taxon>
        <taxon>Pseudomonadati</taxon>
        <taxon>Pseudomonadota</taxon>
        <taxon>Alphaproteobacteria</taxon>
        <taxon>Hyphomicrobiales</taxon>
        <taxon>Afifellaceae</taxon>
        <taxon>Afifella</taxon>
    </lineage>
</organism>
<dbReference type="PROSITE" id="PS51257">
    <property type="entry name" value="PROKAR_LIPOPROTEIN"/>
    <property type="match status" value="1"/>
</dbReference>
<dbReference type="RefSeq" id="WP_092811295.1">
    <property type="nucleotide sequence ID" value="NZ_FMVW01000002.1"/>
</dbReference>
<keyword evidence="1" id="KW-0732">Signal</keyword>
<evidence type="ECO:0000313" key="3">
    <source>
        <dbReference type="EMBL" id="SCZ28562.1"/>
    </source>
</evidence>
<sequence length="940" mass="102353">MGPVNRRTALKLMAASAAVSAGACGRQPEAIVPYVNMPERLVPGEPLAFATAVTLSGVAQPVIGQTFDGRPTKLEPNGDHPAASGSDAFTQAAILSLYDPDRSKAVRKGADTASWDGFAGEFLPRIEAHRAKRGEGLRILTGPSTSPTFFDQISTLLDRFPEARWHQWDPLGEENVLAGAELAFGRRLKPVYRFDRARCVVSLDADFLGAGPEQTLNAARFGAGRRVWGAKAEGFLRLHVIEPVLSLTGSNADHRLAARRGRVAELAQMIAARFGAENLPEGGIEEDARIFLERLVQELSAHRGQALVVAGAAQPPEVHALAHWLNETLGGLGETVEFLPADDEAPPAAGLRELVDDIDAGHVETLLISGTNPVYSAPGDFDLAELLGKVPFTVHHGLYRNETAARTTWHLPALHDLEAWSDARAGDGTVTLIQPLITPLFRGRSLFSVLGAFFGTLDADDREVLRAHWRRASGAGDFETWWRKSLRAGFVEGSAPQSVRPSAAAVPKPVAPAVEDEGYELVFRPDTKLWDGDFANNAWLQELPDPVTKLVWGNAALVSPSDALNLGIEDGNLLEISLGENRLMLPAMVAVGQAEGAIGLALGYGRPEAGVIGSAVGVDVNPLRRLDALWHATGAELRATSDRGRLIRTQEHSDMEGREIIRDLSFADFLHGTEEKDEEVPPSLYPDWDYPDAAWGMVIDQSVCIGCSACVTACQSENNIPVVGPEEVERGREMHWIRIDRYFRGEPDAAEVLFQPVPCMHCEKAPCEPVCPVEASVHDREGLNVQVYNRCIGTRFCQANCPYKVRRFNFYGYGDEQAYENLDDPLYQAAANPDVSVRSRGVMEKCTYCVQRISRAQQRADREGRELDEGEVRTACQNACPTQAIVFGDTNRKDSLVSKLKRARHEYDLLGELGTRPRTSYLARIRAVAASAGSEPGEGA</sequence>
<dbReference type="CDD" id="cd10551">
    <property type="entry name" value="PsrB"/>
    <property type="match status" value="1"/>
</dbReference>
<dbReference type="EMBL" id="FMVW01000002">
    <property type="protein sequence ID" value="SCZ28562.1"/>
    <property type="molecule type" value="Genomic_DNA"/>
</dbReference>
<dbReference type="InterPro" id="IPR017896">
    <property type="entry name" value="4Fe4S_Fe-S-bd"/>
</dbReference>
<feature type="chain" id="PRO_5011460349" evidence="1">
    <location>
        <begin position="24"/>
        <end position="940"/>
    </location>
</feature>
<evidence type="ECO:0000259" key="2">
    <source>
        <dbReference type="PROSITE" id="PS51379"/>
    </source>
</evidence>
<dbReference type="SUPFAM" id="SSF53706">
    <property type="entry name" value="Formate dehydrogenase/DMSO reductase, domains 1-3"/>
    <property type="match status" value="1"/>
</dbReference>
<feature type="domain" description="4Fe-4S ferredoxin-type" evidence="2">
    <location>
        <begin position="695"/>
        <end position="725"/>
    </location>
</feature>
<dbReference type="InterPro" id="IPR006311">
    <property type="entry name" value="TAT_signal"/>
</dbReference>
<dbReference type="SUPFAM" id="SSF54862">
    <property type="entry name" value="4Fe-4S ferredoxins"/>
    <property type="match status" value="1"/>
</dbReference>